<name>A0A0A1UYC9_9HYPO</name>
<reference evidence="2 3" key="1">
    <citation type="submission" date="2014-02" db="EMBL/GenBank/DDBJ databases">
        <title>The genome sequence of the entomopathogenic fungus Metarhizium robertsii ARSEF 2575.</title>
        <authorList>
            <person name="Giuliano Garisto Donzelli B."/>
            <person name="Roe B.A."/>
            <person name="Macmil S.L."/>
            <person name="Krasnoff S.B."/>
            <person name="Gibson D.M."/>
        </authorList>
    </citation>
    <scope>NUCLEOTIDE SEQUENCE [LARGE SCALE GENOMIC DNA]</scope>
    <source>
        <strain evidence="2 3">ARSEF 2575</strain>
    </source>
</reference>
<proteinExistence type="predicted"/>
<feature type="compositionally biased region" description="Polar residues" evidence="1">
    <location>
        <begin position="194"/>
        <end position="204"/>
    </location>
</feature>
<sequence length="591" mass="65097">MTADPIQMACMADLGRQRQEELPLSNKEGKGKGPSFAPSRRNGTGHIAPDLKKGLETKWNGKYTPLDLCNTRRLIRLAVQINDEESEQMKGLAVEDSRPWAKKIAQDFIRRHQVFTAPPRIRQESKGHKRVKANYLQKTPAASLGGLIPPGGSVRHFSASKSTRRLLPKSPVRSIIGNGPGTPMNTNNCDLQTLPSNPNSTMASPSPGPAVPAEQSHGSPTPVTMSLPIRPSEPQDPEHIVLRGICKLLNPKDRSVLFVVSYIMKVRKDTDEGYLVLSSPGKEDRIHNVLELMAPDTRDDCCRVCSRAEKNGFAYILQFPNIPDAHKFKIYLESLQQAAAREASMEQAPTPAKAAQEPPTSPHISRPVVDSPSPGMELIDLRSPSCSKTAAREFIIEDAAEKLLGLIDKILPEASEAGLILSDDTVAHIQEVAINDWLHRGFLASETDDMKTDLLELLRILVRIKRRAESRRQALPVIQSLQGFDVESRSNRITYSASELEMINTETINTMQHQEAPTGKFIKYAASELEMINKMQPQESQTGKFIKYTASELARMGGAAMSAQSPRIADNGATASRSSTRGLGTSRWARD</sequence>
<dbReference type="AlphaFoldDB" id="A0A0A1UYC9"/>
<feature type="region of interest" description="Disordered" evidence="1">
    <location>
        <begin position="342"/>
        <end position="370"/>
    </location>
</feature>
<evidence type="ECO:0000313" key="3">
    <source>
        <dbReference type="Proteomes" id="UP000030151"/>
    </source>
</evidence>
<dbReference type="HOGENOM" id="CLU_027087_0_0_1"/>
<feature type="region of interest" description="Disordered" evidence="1">
    <location>
        <begin position="559"/>
        <end position="591"/>
    </location>
</feature>
<protein>
    <submittedName>
        <fullName evidence="2">Uncharacterized protein</fullName>
    </submittedName>
</protein>
<feature type="compositionally biased region" description="Low complexity" evidence="1">
    <location>
        <begin position="576"/>
        <end position="591"/>
    </location>
</feature>
<dbReference type="OrthoDB" id="5143322at2759"/>
<dbReference type="Proteomes" id="UP000030151">
    <property type="component" value="Unassembled WGS sequence"/>
</dbReference>
<evidence type="ECO:0000313" key="2">
    <source>
        <dbReference type="EMBL" id="EXV02356.1"/>
    </source>
</evidence>
<organism evidence="2 3">
    <name type="scientific">Metarhizium robertsii</name>
    <dbReference type="NCBI Taxonomy" id="568076"/>
    <lineage>
        <taxon>Eukaryota</taxon>
        <taxon>Fungi</taxon>
        <taxon>Dikarya</taxon>
        <taxon>Ascomycota</taxon>
        <taxon>Pezizomycotina</taxon>
        <taxon>Sordariomycetes</taxon>
        <taxon>Hypocreomycetidae</taxon>
        <taxon>Hypocreales</taxon>
        <taxon>Clavicipitaceae</taxon>
        <taxon>Metarhizium</taxon>
    </lineage>
</organism>
<dbReference type="eggNOG" id="ENOG502R9VZ">
    <property type="taxonomic scope" value="Eukaryota"/>
</dbReference>
<dbReference type="EMBL" id="JELW01000005">
    <property type="protein sequence ID" value="EXV02356.1"/>
    <property type="molecule type" value="Genomic_DNA"/>
</dbReference>
<accession>A0A0A1UYC9</accession>
<gene>
    <name evidence="2" type="ORF">X797_004486</name>
</gene>
<feature type="compositionally biased region" description="Basic and acidic residues" evidence="1">
    <location>
        <begin position="15"/>
        <end position="31"/>
    </location>
</feature>
<evidence type="ECO:0000256" key="1">
    <source>
        <dbReference type="SAM" id="MobiDB-lite"/>
    </source>
</evidence>
<comment type="caution">
    <text evidence="2">The sequence shown here is derived from an EMBL/GenBank/DDBJ whole genome shotgun (WGS) entry which is preliminary data.</text>
</comment>
<feature type="region of interest" description="Disordered" evidence="1">
    <location>
        <begin position="194"/>
        <end position="222"/>
    </location>
</feature>
<feature type="region of interest" description="Disordered" evidence="1">
    <location>
        <begin position="13"/>
        <end position="49"/>
    </location>
</feature>